<evidence type="ECO:0000313" key="3">
    <source>
        <dbReference type="EMBL" id="MCI3276972.1"/>
    </source>
</evidence>
<evidence type="ECO:0000313" key="4">
    <source>
        <dbReference type="Proteomes" id="UP001165269"/>
    </source>
</evidence>
<protein>
    <submittedName>
        <fullName evidence="3">Uncharacterized protein</fullName>
    </submittedName>
</protein>
<feature type="transmembrane region" description="Helical" evidence="2">
    <location>
        <begin position="21"/>
        <end position="43"/>
    </location>
</feature>
<keyword evidence="2" id="KW-0472">Membrane</keyword>
<organism evidence="3 4">
    <name type="scientific">Streptomyces cylindrosporus</name>
    <dbReference type="NCBI Taxonomy" id="2927583"/>
    <lineage>
        <taxon>Bacteria</taxon>
        <taxon>Bacillati</taxon>
        <taxon>Actinomycetota</taxon>
        <taxon>Actinomycetes</taxon>
        <taxon>Kitasatosporales</taxon>
        <taxon>Streptomycetaceae</taxon>
        <taxon>Streptomyces</taxon>
    </lineage>
</organism>
<keyword evidence="2" id="KW-1133">Transmembrane helix</keyword>
<keyword evidence="4" id="KW-1185">Reference proteome</keyword>
<feature type="transmembrane region" description="Helical" evidence="2">
    <location>
        <begin position="114"/>
        <end position="136"/>
    </location>
</feature>
<feature type="transmembrane region" description="Helical" evidence="2">
    <location>
        <begin position="89"/>
        <end position="108"/>
    </location>
</feature>
<evidence type="ECO:0000256" key="1">
    <source>
        <dbReference type="SAM" id="MobiDB-lite"/>
    </source>
</evidence>
<sequence length="182" mass="19465">MYNSPKNPWGDAMLPETRARLVPTIAIAAVTWVTGIWALLYIHDHLDDPMPVVIQWGASTAHLIAHLVDETSGFILLPLAVGLKAPNKLNYFAMIPFVYLLGSTLMVAEPVAGWYLFGVATLLVMLYATVVVFAAFTKDRDRGDRAHGLVKTMSGSPDSGEPAPETPPESGPSSPGEAPGPA</sequence>
<accession>A0ABS9YI93</accession>
<dbReference type="RefSeq" id="WP_242774068.1">
    <property type="nucleotide sequence ID" value="NZ_JALDAY010000013.1"/>
</dbReference>
<dbReference type="EMBL" id="JALDAY010000013">
    <property type="protein sequence ID" value="MCI3276972.1"/>
    <property type="molecule type" value="Genomic_DNA"/>
</dbReference>
<gene>
    <name evidence="3" type="ORF">MQP27_38500</name>
</gene>
<keyword evidence="2" id="KW-0812">Transmembrane</keyword>
<feature type="transmembrane region" description="Helical" evidence="2">
    <location>
        <begin position="63"/>
        <end position="82"/>
    </location>
</feature>
<reference evidence="3" key="1">
    <citation type="submission" date="2022-03" db="EMBL/GenBank/DDBJ databases">
        <title>Streptomyces 7R015 and 7R016 isolated from Barleria lupulina in Thailand.</title>
        <authorList>
            <person name="Kanchanasin P."/>
            <person name="Phongsopitanun W."/>
            <person name="Tanasupawat S."/>
        </authorList>
    </citation>
    <scope>NUCLEOTIDE SEQUENCE</scope>
    <source>
        <strain evidence="3">7R015</strain>
    </source>
</reference>
<name>A0ABS9YI93_9ACTN</name>
<feature type="region of interest" description="Disordered" evidence="1">
    <location>
        <begin position="146"/>
        <end position="182"/>
    </location>
</feature>
<comment type="caution">
    <text evidence="3">The sequence shown here is derived from an EMBL/GenBank/DDBJ whole genome shotgun (WGS) entry which is preliminary data.</text>
</comment>
<evidence type="ECO:0000256" key="2">
    <source>
        <dbReference type="SAM" id="Phobius"/>
    </source>
</evidence>
<proteinExistence type="predicted"/>
<dbReference type="Proteomes" id="UP001165269">
    <property type="component" value="Unassembled WGS sequence"/>
</dbReference>
<feature type="compositionally biased region" description="Low complexity" evidence="1">
    <location>
        <begin position="171"/>
        <end position="182"/>
    </location>
</feature>